<evidence type="ECO:0000256" key="1">
    <source>
        <dbReference type="SAM" id="Phobius"/>
    </source>
</evidence>
<reference evidence="2 3" key="1">
    <citation type="submission" date="2018-05" db="EMBL/GenBank/DDBJ databases">
        <title>Lactobacillus sanfranciscensis Ah4 draft denome sequence.</title>
        <authorList>
            <person name="Zhang G."/>
        </authorList>
    </citation>
    <scope>NUCLEOTIDE SEQUENCE [LARGE SCALE GENOMIC DNA]</scope>
    <source>
        <strain evidence="2 3">Ah4</strain>
    </source>
</reference>
<organism evidence="2 3">
    <name type="scientific">Fructilactobacillus sanfranciscensis</name>
    <name type="common">Lactobacillus sanfranciscensis</name>
    <dbReference type="NCBI Taxonomy" id="1625"/>
    <lineage>
        <taxon>Bacteria</taxon>
        <taxon>Bacillati</taxon>
        <taxon>Bacillota</taxon>
        <taxon>Bacilli</taxon>
        <taxon>Lactobacillales</taxon>
        <taxon>Lactobacillaceae</taxon>
        <taxon>Fructilactobacillus</taxon>
    </lineage>
</organism>
<keyword evidence="1" id="KW-0812">Transmembrane</keyword>
<gene>
    <name evidence="2" type="ORF">DID87_03905</name>
</gene>
<accession>A0A5C4TJR5</accession>
<dbReference type="AlphaFoldDB" id="A0A5C4TJR5"/>
<dbReference type="Proteomes" id="UP000313312">
    <property type="component" value="Unassembled WGS sequence"/>
</dbReference>
<feature type="transmembrane region" description="Helical" evidence="1">
    <location>
        <begin position="226"/>
        <end position="251"/>
    </location>
</feature>
<dbReference type="RefSeq" id="WP_139562195.1">
    <property type="nucleotide sequence ID" value="NZ_JARBFA010000002.1"/>
</dbReference>
<feature type="transmembrane region" description="Helical" evidence="1">
    <location>
        <begin position="80"/>
        <end position="99"/>
    </location>
</feature>
<name>A0A5C4TJR5_FRUSA</name>
<evidence type="ECO:0000313" key="3">
    <source>
        <dbReference type="Proteomes" id="UP000313312"/>
    </source>
</evidence>
<feature type="transmembrane region" description="Helical" evidence="1">
    <location>
        <begin position="191"/>
        <end position="214"/>
    </location>
</feature>
<dbReference type="EMBL" id="QFCR01000009">
    <property type="protein sequence ID" value="TNK90457.1"/>
    <property type="molecule type" value="Genomic_DNA"/>
</dbReference>
<evidence type="ECO:0008006" key="4">
    <source>
        <dbReference type="Google" id="ProtNLM"/>
    </source>
</evidence>
<dbReference type="InterPro" id="IPR046481">
    <property type="entry name" value="DUF6574"/>
</dbReference>
<sequence length="260" mass="28576">MECSKCHYVNKPGTKFCVKCGNKLADNNFTEKVGADAHQAEEKIVKQTSEVSDNAHDFFEFFKNSLKKPMTMSLPNDKKMGYISLVIYLVLAWLSVFSFGKKITDTVAGATGGFSHVADPVSSQITNNLGFAVLITLVVTWILGWAVSSLLMNSKESLADYTLEYSRFLNVGSVLFILSIILIFICPLNLLYLGTAIFAIACTLSTFALTYTVLTAKNNASFDALYSLLIAYVLGMIVTSLTLQSVVGNLIQTFARIFNF</sequence>
<evidence type="ECO:0000313" key="2">
    <source>
        <dbReference type="EMBL" id="TNK90457.1"/>
    </source>
</evidence>
<feature type="transmembrane region" description="Helical" evidence="1">
    <location>
        <begin position="168"/>
        <end position="185"/>
    </location>
</feature>
<feature type="transmembrane region" description="Helical" evidence="1">
    <location>
        <begin position="129"/>
        <end position="147"/>
    </location>
</feature>
<keyword evidence="1" id="KW-0472">Membrane</keyword>
<dbReference type="Pfam" id="PF20214">
    <property type="entry name" value="DUF6574"/>
    <property type="match status" value="1"/>
</dbReference>
<protein>
    <recommendedName>
        <fullName evidence="4">Zinc ribbon domain-containing protein</fullName>
    </recommendedName>
</protein>
<proteinExistence type="predicted"/>
<keyword evidence="1" id="KW-1133">Transmembrane helix</keyword>
<comment type="caution">
    <text evidence="2">The sequence shown here is derived from an EMBL/GenBank/DDBJ whole genome shotgun (WGS) entry which is preliminary data.</text>
</comment>